<evidence type="ECO:0000313" key="5">
    <source>
        <dbReference type="RefSeq" id="XP_015042288.2"/>
    </source>
</evidence>
<dbReference type="Proteomes" id="UP000001819">
    <property type="component" value="Chromosome X"/>
</dbReference>
<dbReference type="RefSeq" id="XP_015042288.2">
    <property type="nucleotide sequence ID" value="XM_015186802.2"/>
</dbReference>
<dbReference type="FunFam" id="3.50.7.10:FF:000001">
    <property type="entry name" value="60 kDa chaperonin"/>
    <property type="match status" value="1"/>
</dbReference>
<dbReference type="Pfam" id="PF00118">
    <property type="entry name" value="Cpn60_TCP1"/>
    <property type="match status" value="2"/>
</dbReference>
<evidence type="ECO:0000313" key="4">
    <source>
        <dbReference type="Proteomes" id="UP000001819"/>
    </source>
</evidence>
<evidence type="ECO:0000256" key="1">
    <source>
        <dbReference type="ARBA" id="ARBA00006607"/>
    </source>
</evidence>
<dbReference type="InterPro" id="IPR002423">
    <property type="entry name" value="Cpn60/GroEL/TCP-1"/>
</dbReference>
<gene>
    <name evidence="5" type="primary">LOC6901102</name>
</gene>
<dbReference type="GO" id="GO:0005524">
    <property type="term" value="F:ATP binding"/>
    <property type="evidence" value="ECO:0007669"/>
    <property type="project" value="InterPro"/>
</dbReference>
<dbReference type="GO" id="GO:0140662">
    <property type="term" value="F:ATP-dependent protein folding chaperone"/>
    <property type="evidence" value="ECO:0007669"/>
    <property type="project" value="InterPro"/>
</dbReference>
<name>A0A6I8VIW9_DROPS</name>
<dbReference type="InterPro" id="IPR027410">
    <property type="entry name" value="TCP-1-like_intermed_sf"/>
</dbReference>
<keyword evidence="2" id="KW-0143">Chaperone</keyword>
<keyword evidence="4" id="KW-1185">Reference proteome</keyword>
<dbReference type="AlphaFoldDB" id="A0A6I8VIW9"/>
<sequence>MPIIKRCFSNGGALSRHGFIEEKSVANSLLKKLAQISTQVVQDIVDDSDQEVGGITTTTILARALVNESNQFISKGADPKEIRVGIMAAVEMVIKQLNAMARPINRPEQLLRVAITSAQGDRAIGGLIYQTINTIGLDGQICIRNANTIDVELRFCDAIKFRQSYISPSFINTPSRSLVEFDSALLFICRNTLTRAESIVRAMELAELKRMPLLIIAKDIVDEALNHLILQRINANAKVAAVKAPCLGRWGLTDIAMASGGAVFPKNNEPEPEPATINIYNLGQVGYVTITKEDTLLIQGYGDEKAIVDRIDAIEKEIRWSSSQSQKKILEERMALLDTRVAVFLVGGSSEGDKEKKKALIANAVRITNAAVEGGLVPGGGTALIRCMEHLESLIVENKDQSLGVDTVRRALRMPCWTIAQNAGLDGDEVVYIVETAPMYEDFGYDVVSGKYGSMSMKGIMDPTKVVCTAITNAAGMASLLITDHEYMISNK</sequence>
<comment type="similarity">
    <text evidence="1 3">Belongs to the chaperonin (HSP60) family.</text>
</comment>
<dbReference type="SUPFAM" id="SSF54849">
    <property type="entry name" value="GroEL-intermediate domain like"/>
    <property type="match status" value="1"/>
</dbReference>
<dbReference type="NCBIfam" id="NF009487">
    <property type="entry name" value="PRK12849.1"/>
    <property type="match status" value="1"/>
</dbReference>
<dbReference type="InterPro" id="IPR027413">
    <property type="entry name" value="GROEL-like_equatorial_sf"/>
</dbReference>
<dbReference type="InterPro" id="IPR027409">
    <property type="entry name" value="GroEL-like_apical_dom_sf"/>
</dbReference>
<dbReference type="SUPFAM" id="SSF48592">
    <property type="entry name" value="GroEL equatorial domain-like"/>
    <property type="match status" value="1"/>
</dbReference>
<dbReference type="ExpressionAtlas" id="A0A6I8VIW9">
    <property type="expression patterns" value="baseline"/>
</dbReference>
<evidence type="ECO:0000256" key="3">
    <source>
        <dbReference type="RuleBase" id="RU000418"/>
    </source>
</evidence>
<dbReference type="Gene3D" id="3.50.7.10">
    <property type="entry name" value="GroEL"/>
    <property type="match status" value="1"/>
</dbReference>
<reference evidence="5" key="1">
    <citation type="submission" date="2025-08" db="UniProtKB">
        <authorList>
            <consortium name="RefSeq"/>
        </authorList>
    </citation>
    <scope>IDENTIFICATION</scope>
    <source>
        <strain evidence="5">MV-25-SWS-2005</strain>
        <tissue evidence="5">Whole body</tissue>
    </source>
</reference>
<proteinExistence type="inferred from homology"/>
<dbReference type="Gene3D" id="1.10.560.10">
    <property type="entry name" value="GroEL-like equatorial domain"/>
    <property type="match status" value="1"/>
</dbReference>
<accession>A0A6I8VIW9</accession>
<dbReference type="PANTHER" id="PTHR45633">
    <property type="entry name" value="60 KDA HEAT SHOCK PROTEIN, MITOCHONDRIAL"/>
    <property type="match status" value="1"/>
</dbReference>
<dbReference type="GO" id="GO:0042026">
    <property type="term" value="P:protein refolding"/>
    <property type="evidence" value="ECO:0007669"/>
    <property type="project" value="InterPro"/>
</dbReference>
<dbReference type="InterPro" id="IPR001844">
    <property type="entry name" value="Cpn60/GroEL"/>
</dbReference>
<dbReference type="PRINTS" id="PR00298">
    <property type="entry name" value="CHAPERONIN60"/>
</dbReference>
<organism evidence="4 5">
    <name type="scientific">Drosophila pseudoobscura pseudoobscura</name>
    <name type="common">Fruit fly</name>
    <dbReference type="NCBI Taxonomy" id="46245"/>
    <lineage>
        <taxon>Eukaryota</taxon>
        <taxon>Metazoa</taxon>
        <taxon>Ecdysozoa</taxon>
        <taxon>Arthropoda</taxon>
        <taxon>Hexapoda</taxon>
        <taxon>Insecta</taxon>
        <taxon>Pterygota</taxon>
        <taxon>Neoptera</taxon>
        <taxon>Endopterygota</taxon>
        <taxon>Diptera</taxon>
        <taxon>Brachycera</taxon>
        <taxon>Muscomorpha</taxon>
        <taxon>Ephydroidea</taxon>
        <taxon>Drosophilidae</taxon>
        <taxon>Drosophila</taxon>
        <taxon>Sophophora</taxon>
    </lineage>
</organism>
<dbReference type="SUPFAM" id="SSF52029">
    <property type="entry name" value="GroEL apical domain-like"/>
    <property type="match status" value="1"/>
</dbReference>
<evidence type="ECO:0000256" key="2">
    <source>
        <dbReference type="ARBA" id="ARBA00023186"/>
    </source>
</evidence>
<protein>
    <submittedName>
        <fullName evidence="5">Heat shock protein 60A-like isoform X2</fullName>
    </submittedName>
</protein>
<dbReference type="Gene3D" id="3.30.260.10">
    <property type="entry name" value="TCP-1-like chaperonin intermediate domain"/>
    <property type="match status" value="1"/>
</dbReference>